<feature type="region of interest" description="Disordered" evidence="1">
    <location>
        <begin position="1043"/>
        <end position="1094"/>
    </location>
</feature>
<feature type="compositionally biased region" description="Polar residues" evidence="1">
    <location>
        <begin position="580"/>
        <end position="592"/>
    </location>
</feature>
<dbReference type="Gene3D" id="2.60.40.640">
    <property type="match status" value="1"/>
</dbReference>
<reference evidence="2 3" key="1">
    <citation type="journal article" date="2021" name="Environ. Microbiol.">
        <title>Gene family expansions and transcriptome signatures uncover fungal adaptations to wood decay.</title>
        <authorList>
            <person name="Hage H."/>
            <person name="Miyauchi S."/>
            <person name="Viragh M."/>
            <person name="Drula E."/>
            <person name="Min B."/>
            <person name="Chaduli D."/>
            <person name="Navarro D."/>
            <person name="Favel A."/>
            <person name="Norest M."/>
            <person name="Lesage-Meessen L."/>
            <person name="Balint B."/>
            <person name="Merenyi Z."/>
            <person name="de Eugenio L."/>
            <person name="Morin E."/>
            <person name="Martinez A.T."/>
            <person name="Baldrian P."/>
            <person name="Stursova M."/>
            <person name="Martinez M.J."/>
            <person name="Novotny C."/>
            <person name="Magnuson J.K."/>
            <person name="Spatafora J.W."/>
            <person name="Maurice S."/>
            <person name="Pangilinan J."/>
            <person name="Andreopoulos W."/>
            <person name="LaButti K."/>
            <person name="Hundley H."/>
            <person name="Na H."/>
            <person name="Kuo A."/>
            <person name="Barry K."/>
            <person name="Lipzen A."/>
            <person name="Henrissat B."/>
            <person name="Riley R."/>
            <person name="Ahrendt S."/>
            <person name="Nagy L.G."/>
            <person name="Grigoriev I.V."/>
            <person name="Martin F."/>
            <person name="Rosso M.N."/>
        </authorList>
    </citation>
    <scope>NUCLEOTIDE SEQUENCE [LARGE SCALE GENOMIC DNA]</scope>
    <source>
        <strain evidence="2 3">CIRM-BRFM 1785</strain>
    </source>
</reference>
<accession>A0ABQ8KKI3</accession>
<feature type="region of interest" description="Disordered" evidence="1">
    <location>
        <begin position="627"/>
        <end position="653"/>
    </location>
</feature>
<sequence length="1211" mass="130122">MEKQGRLEAMNASPNHSKVKVSLKLPDSTFVAGGVVTGKMEMECKSDRGLGIGVIMVELFAVEELTSRDHSATSTFLHTRRLFQGQGLPPSNSVHPYPNPGDPPLPSHYYHARRGITTFLFRLPLPSSSPSAISFGSGLAHVRYEVRATVGVFWKGENRLVFDKKPVDVVESFDEELLRGEPEAVVVGENGKIWAQGKVVGGFMVAGQAGCVELQVKNHSSKKNTGLSVSLMRDLVLPSQPPNQKQPLQISDTLTSVSFRGPEYIIPPGAEGVATLVFDLPRNARGIKGGRRQGDEEVNRMADALFEVRCSVSIKLTMGIGSKDITLSIPVTVLDPIAVPVLPAPEPYLAHSPPPQAYAAPVLDPHYTSAMSPPPFMDRPLSPYSLYAPPMSPPSMPYIDQGQVWLPPPVHSPYYYASPVAPMSPPLSPPIPQQYYYQHPPQVPQSLGAPYEPPPRPSSAEPIPSESFHGLPSGLPLVPVQQPLLPLPTGNHPQPVAEREEGKGERASRIALHLRMSSRNRSASPPAHRYAMPTTSEAHASAALLSPTDPVPIPSSVSHASPAHSPTSSPRTPQRRPQTINLTVSPAHSQGVVSPRPMLSPKHSFSIDPFTTATPVEQLERIAAQVDSENADMSGPGGSPTMDKRDKTLPRVPQDTLRAYPSPVRQKVDTLFPPDVAAADDTPPTPTLAAVMSLRTPRNNLGVSGGLSGLDALEAKLLAEVGTRKLERSERPPDVRSVMPITIPRPAEVDPANDSAISSLTLPGLDAEVKTLHVGQSLEPPHDPDLDDDDDRALTERRVSRKSKENVKSSSSTGTRKSKDKNKDKERRSGKRSGGNGAAGKDEDVHRMRKTAQGRVTAWLGSIEPEVPPQSGTPPPLSPAPVADLSDVVREDAQGRVAAWLGSMRKDDPSQSSKPPASPKLPARDDQAAELDERKDDVPKPSADASQGTPQTETPRDISAAPNPRSSGFMPMGTYRAQKQQRREAAEAAHAEHARALKSPVSPRLAIYPPRPQDSEVRYDIRSARGGKGGKVTAVAAIWASATQQQGKVDPPKPTSPPRDIARLKDIPLVKNAASRPMPQGVTRPLRSQPAKTTKAGVSFAGITSDPKPVSVADLTARRARMIKSTSVPAVVSSSLATPMLSSTASLSRPAPALMDRNKANKLNTARLAQVETSLPTLKEDPTKPPVAKGDLAFGQARLRELIKRYQGQKP</sequence>
<feature type="compositionally biased region" description="Basic and acidic residues" evidence="1">
    <location>
        <begin position="981"/>
        <end position="995"/>
    </location>
</feature>
<feature type="compositionally biased region" description="Low complexity" evidence="1">
    <location>
        <begin position="458"/>
        <end position="488"/>
    </location>
</feature>
<feature type="compositionally biased region" description="Basic and acidic residues" evidence="1">
    <location>
        <begin position="922"/>
        <end position="939"/>
    </location>
</feature>
<feature type="compositionally biased region" description="Basic and acidic residues" evidence="1">
    <location>
        <begin position="497"/>
        <end position="506"/>
    </location>
</feature>
<evidence type="ECO:0000313" key="2">
    <source>
        <dbReference type="EMBL" id="KAH9838625.1"/>
    </source>
</evidence>
<feature type="region of interest" description="Disordered" evidence="1">
    <location>
        <begin position="796"/>
        <end position="1011"/>
    </location>
</feature>
<dbReference type="InterPro" id="IPR014752">
    <property type="entry name" value="Arrestin-like_C"/>
</dbReference>
<proteinExistence type="predicted"/>
<feature type="compositionally biased region" description="Polar residues" evidence="1">
    <location>
        <begin position="944"/>
        <end position="953"/>
    </location>
</feature>
<evidence type="ECO:0000256" key="1">
    <source>
        <dbReference type="SAM" id="MobiDB-lite"/>
    </source>
</evidence>
<feature type="region of interest" description="Disordered" evidence="1">
    <location>
        <begin position="545"/>
        <end position="606"/>
    </location>
</feature>
<feature type="compositionally biased region" description="Low complexity" evidence="1">
    <location>
        <begin position="554"/>
        <end position="579"/>
    </location>
</feature>
<keyword evidence="3" id="KW-1185">Reference proteome</keyword>
<dbReference type="Proteomes" id="UP000814176">
    <property type="component" value="Unassembled WGS sequence"/>
</dbReference>
<comment type="caution">
    <text evidence="2">The sequence shown here is derived from an EMBL/GenBank/DDBJ whole genome shotgun (WGS) entry which is preliminary data.</text>
</comment>
<gene>
    <name evidence="2" type="ORF">C8Q71DRAFT_856558</name>
</gene>
<evidence type="ECO:0000313" key="3">
    <source>
        <dbReference type="Proteomes" id="UP000814176"/>
    </source>
</evidence>
<dbReference type="EMBL" id="JADCUA010000007">
    <property type="protein sequence ID" value="KAH9838625.1"/>
    <property type="molecule type" value="Genomic_DNA"/>
</dbReference>
<feature type="compositionally biased region" description="Basic and acidic residues" evidence="1">
    <location>
        <begin position="796"/>
        <end position="807"/>
    </location>
</feature>
<feature type="compositionally biased region" description="Pro residues" evidence="1">
    <location>
        <begin position="866"/>
        <end position="879"/>
    </location>
</feature>
<dbReference type="GeneID" id="72008047"/>
<evidence type="ECO:0008006" key="4">
    <source>
        <dbReference type="Google" id="ProtNLM"/>
    </source>
</evidence>
<organism evidence="2 3">
    <name type="scientific">Rhodofomes roseus</name>
    <dbReference type="NCBI Taxonomy" id="34475"/>
    <lineage>
        <taxon>Eukaryota</taxon>
        <taxon>Fungi</taxon>
        <taxon>Dikarya</taxon>
        <taxon>Basidiomycota</taxon>
        <taxon>Agaricomycotina</taxon>
        <taxon>Agaricomycetes</taxon>
        <taxon>Polyporales</taxon>
        <taxon>Rhodofomes</taxon>
    </lineage>
</organism>
<protein>
    <recommendedName>
        <fullName evidence="4">Arrestin-like N-terminal domain-containing protein</fullName>
    </recommendedName>
</protein>
<feature type="region of interest" description="Disordered" evidence="1">
    <location>
        <begin position="431"/>
        <end position="506"/>
    </location>
</feature>
<feature type="compositionally biased region" description="Low complexity" evidence="1">
    <location>
        <begin position="433"/>
        <end position="446"/>
    </location>
</feature>
<dbReference type="RefSeq" id="XP_047780540.1">
    <property type="nucleotide sequence ID" value="XM_047927315.1"/>
</dbReference>
<name>A0ABQ8KKI3_9APHY</name>